<sequence length="277" mass="32305">MKSGKLVRIKSIDLPKFLAGQMENKEPIEQAWYGDEDVSVMQDRTVNEAFFSDSEIDEEDEDKTITLTSNTLKIIHCGTTFINGIYHRVSGTSFVRKCRHPITNRPLKLEITQIDLQPLFEEKKIYHQQQQAQPQQLQLVHLKKVGSPTKGDRPADESKKYPWMPSPNTYNYNKAFVIRSIYPCPVEIHYYICRNDGDAAHWLPVAGLKPTPTVSPINDMVHFFRMPFYPVSTWPHEEKHRPEKSGKKGILQQEIDRQKEESERKIEIKQWHKHLPV</sequence>
<dbReference type="EMBL" id="ASPP01024893">
    <property type="protein sequence ID" value="ETO08546.1"/>
    <property type="molecule type" value="Genomic_DNA"/>
</dbReference>
<dbReference type="Proteomes" id="UP000023152">
    <property type="component" value="Unassembled WGS sequence"/>
</dbReference>
<proteinExistence type="predicted"/>
<feature type="compositionally biased region" description="Basic and acidic residues" evidence="1">
    <location>
        <begin position="235"/>
        <end position="246"/>
    </location>
</feature>
<feature type="compositionally biased region" description="Basic and acidic residues" evidence="1">
    <location>
        <begin position="254"/>
        <end position="263"/>
    </location>
</feature>
<gene>
    <name evidence="2" type="ORF">RFI_28843</name>
</gene>
<reference evidence="2 3" key="1">
    <citation type="journal article" date="2013" name="Curr. Biol.">
        <title>The Genome of the Foraminiferan Reticulomyxa filosa.</title>
        <authorList>
            <person name="Glockner G."/>
            <person name="Hulsmann N."/>
            <person name="Schleicher M."/>
            <person name="Noegel A.A."/>
            <person name="Eichinger L."/>
            <person name="Gallinger C."/>
            <person name="Pawlowski J."/>
            <person name="Sierra R."/>
            <person name="Euteneuer U."/>
            <person name="Pillet L."/>
            <person name="Moustafa A."/>
            <person name="Platzer M."/>
            <person name="Groth M."/>
            <person name="Szafranski K."/>
            <person name="Schliwa M."/>
        </authorList>
    </citation>
    <scope>NUCLEOTIDE SEQUENCE [LARGE SCALE GENOMIC DNA]</scope>
</reference>
<dbReference type="AlphaFoldDB" id="X6M4H5"/>
<name>X6M4H5_RETFI</name>
<protein>
    <submittedName>
        <fullName evidence="2">Uncharacterized protein</fullName>
    </submittedName>
</protein>
<accession>X6M4H5</accession>
<keyword evidence="3" id="KW-1185">Reference proteome</keyword>
<evidence type="ECO:0000256" key="1">
    <source>
        <dbReference type="SAM" id="MobiDB-lite"/>
    </source>
</evidence>
<evidence type="ECO:0000313" key="3">
    <source>
        <dbReference type="Proteomes" id="UP000023152"/>
    </source>
</evidence>
<feature type="region of interest" description="Disordered" evidence="1">
    <location>
        <begin position="235"/>
        <end position="263"/>
    </location>
</feature>
<comment type="caution">
    <text evidence="2">The sequence shown here is derived from an EMBL/GenBank/DDBJ whole genome shotgun (WGS) entry which is preliminary data.</text>
</comment>
<organism evidence="2 3">
    <name type="scientific">Reticulomyxa filosa</name>
    <dbReference type="NCBI Taxonomy" id="46433"/>
    <lineage>
        <taxon>Eukaryota</taxon>
        <taxon>Sar</taxon>
        <taxon>Rhizaria</taxon>
        <taxon>Retaria</taxon>
        <taxon>Foraminifera</taxon>
        <taxon>Monothalamids</taxon>
        <taxon>Reticulomyxidae</taxon>
        <taxon>Reticulomyxa</taxon>
    </lineage>
</organism>
<evidence type="ECO:0000313" key="2">
    <source>
        <dbReference type="EMBL" id="ETO08546.1"/>
    </source>
</evidence>